<proteinExistence type="predicted"/>
<dbReference type="AlphaFoldDB" id="A0A822Z579"/>
<dbReference type="EMBL" id="DUZY01000005">
    <property type="protein sequence ID" value="DAD38529.1"/>
    <property type="molecule type" value="Genomic_DNA"/>
</dbReference>
<accession>A0A822Z579</accession>
<sequence>MSVSTSPVVGCRLLIAGSQLPVKFRGIVPVKNEWRERNTIRVVGKGKVIFFRSKY</sequence>
<keyword evidence="2" id="KW-1185">Reference proteome</keyword>
<organism evidence="1 2">
    <name type="scientific">Nelumbo nucifera</name>
    <name type="common">Sacred lotus</name>
    <dbReference type="NCBI Taxonomy" id="4432"/>
    <lineage>
        <taxon>Eukaryota</taxon>
        <taxon>Viridiplantae</taxon>
        <taxon>Streptophyta</taxon>
        <taxon>Embryophyta</taxon>
        <taxon>Tracheophyta</taxon>
        <taxon>Spermatophyta</taxon>
        <taxon>Magnoliopsida</taxon>
        <taxon>Proteales</taxon>
        <taxon>Nelumbonaceae</taxon>
        <taxon>Nelumbo</taxon>
    </lineage>
</organism>
<dbReference type="Proteomes" id="UP000607653">
    <property type="component" value="Unassembled WGS sequence"/>
</dbReference>
<name>A0A822Z579_NELNU</name>
<gene>
    <name evidence="1" type="ORF">HUJ06_012851</name>
</gene>
<evidence type="ECO:0000313" key="1">
    <source>
        <dbReference type="EMBL" id="DAD38529.1"/>
    </source>
</evidence>
<comment type="caution">
    <text evidence="1">The sequence shown here is derived from an EMBL/GenBank/DDBJ whole genome shotgun (WGS) entry which is preliminary data.</text>
</comment>
<reference evidence="1 2" key="1">
    <citation type="journal article" date="2020" name="Mol. Biol. Evol.">
        <title>Distinct Expression and Methylation Patterns for Genes with Different Fates following a Single Whole-Genome Duplication in Flowering Plants.</title>
        <authorList>
            <person name="Shi T."/>
            <person name="Rahmani R.S."/>
            <person name="Gugger P.F."/>
            <person name="Wang M."/>
            <person name="Li H."/>
            <person name="Zhang Y."/>
            <person name="Li Z."/>
            <person name="Wang Q."/>
            <person name="Van de Peer Y."/>
            <person name="Marchal K."/>
            <person name="Chen J."/>
        </authorList>
    </citation>
    <scope>NUCLEOTIDE SEQUENCE [LARGE SCALE GENOMIC DNA]</scope>
    <source>
        <tissue evidence="1">Leaf</tissue>
    </source>
</reference>
<protein>
    <submittedName>
        <fullName evidence="1">Uncharacterized protein</fullName>
    </submittedName>
</protein>
<evidence type="ECO:0000313" key="2">
    <source>
        <dbReference type="Proteomes" id="UP000607653"/>
    </source>
</evidence>